<evidence type="ECO:0000313" key="3">
    <source>
        <dbReference type="EMBL" id="APT92481.1"/>
    </source>
</evidence>
<evidence type="ECO:0000313" key="4">
    <source>
        <dbReference type="Proteomes" id="UP000185491"/>
    </source>
</evidence>
<comment type="similarity">
    <text evidence="2">Belongs to the gluconeogenesis factor family.</text>
</comment>
<dbReference type="Proteomes" id="UP000185491">
    <property type="component" value="Chromosome"/>
</dbReference>
<dbReference type="GO" id="GO:0008360">
    <property type="term" value="P:regulation of cell shape"/>
    <property type="evidence" value="ECO:0007669"/>
    <property type="project" value="UniProtKB-UniRule"/>
</dbReference>
<dbReference type="PANTHER" id="PTHR30135">
    <property type="entry name" value="UNCHARACTERIZED PROTEIN YVCK-RELATED"/>
    <property type="match status" value="1"/>
</dbReference>
<name>A0A1L7D3A1_9CORY</name>
<proteinExistence type="inferred from homology"/>
<keyword evidence="1 2" id="KW-0963">Cytoplasm</keyword>
<dbReference type="Gene3D" id="3.40.50.10680">
    <property type="entry name" value="CofD-like domains"/>
    <property type="match status" value="1"/>
</dbReference>
<dbReference type="GO" id="GO:0043743">
    <property type="term" value="F:LPPG:FO 2-phospho-L-lactate transferase activity"/>
    <property type="evidence" value="ECO:0007669"/>
    <property type="project" value="InterPro"/>
</dbReference>
<dbReference type="HAMAP" id="MF_00973">
    <property type="entry name" value="Gluconeogen_factor"/>
    <property type="match status" value="1"/>
</dbReference>
<dbReference type="InterPro" id="IPR002882">
    <property type="entry name" value="CofD"/>
</dbReference>
<dbReference type="PANTHER" id="PTHR30135:SF3">
    <property type="entry name" value="GLUCONEOGENESIS FACTOR-RELATED"/>
    <property type="match status" value="1"/>
</dbReference>
<dbReference type="KEGG" id="cpho:CPHO_05800"/>
<keyword evidence="4" id="KW-1185">Reference proteome</keyword>
<reference evidence="3 4" key="1">
    <citation type="submission" date="2014-08" db="EMBL/GenBank/DDBJ databases">
        <title>Complete genome sequence of Corynebacterium phocae M408/89/1(T)(=DSM 44612(T)), isolated from the common seal (Phoca vitulina).</title>
        <authorList>
            <person name="Ruckert C."/>
            <person name="Albersmeier A."/>
            <person name="Winkler A."/>
            <person name="Kalinowski J."/>
        </authorList>
    </citation>
    <scope>NUCLEOTIDE SEQUENCE [LARGE SCALE GENOMIC DNA]</scope>
    <source>
        <strain evidence="3 4">M408/89/1</strain>
    </source>
</reference>
<dbReference type="AlphaFoldDB" id="A0A1L7D3A1"/>
<dbReference type="GO" id="GO:0005737">
    <property type="term" value="C:cytoplasm"/>
    <property type="evidence" value="ECO:0007669"/>
    <property type="project" value="UniProtKB-SubCell"/>
</dbReference>
<dbReference type="Pfam" id="PF01933">
    <property type="entry name" value="CofD"/>
    <property type="match status" value="1"/>
</dbReference>
<gene>
    <name evidence="3" type="ORF">CPHO_05800</name>
</gene>
<dbReference type="InterPro" id="IPR010119">
    <property type="entry name" value="Gluconeogen_factor"/>
</dbReference>
<comment type="function">
    <text evidence="2">Required for morphogenesis under gluconeogenic growth conditions.</text>
</comment>
<accession>A0A1L7D3A1</accession>
<dbReference type="InterPro" id="IPR038136">
    <property type="entry name" value="CofD-like_dom_sf"/>
</dbReference>
<dbReference type="EMBL" id="CP009249">
    <property type="protein sequence ID" value="APT92481.1"/>
    <property type="molecule type" value="Genomic_DNA"/>
</dbReference>
<dbReference type="STRING" id="161895.CPHO_05800"/>
<dbReference type="CDD" id="cd07187">
    <property type="entry name" value="YvcK_like"/>
    <property type="match status" value="1"/>
</dbReference>
<organism evidence="3 4">
    <name type="scientific">Corynebacterium phocae</name>
    <dbReference type="NCBI Taxonomy" id="161895"/>
    <lineage>
        <taxon>Bacteria</taxon>
        <taxon>Bacillati</taxon>
        <taxon>Actinomycetota</taxon>
        <taxon>Actinomycetes</taxon>
        <taxon>Mycobacteriales</taxon>
        <taxon>Corynebacteriaceae</taxon>
        <taxon>Corynebacterium</taxon>
    </lineage>
</organism>
<protein>
    <recommendedName>
        <fullName evidence="2">Putative gluconeogenesis factor</fullName>
    </recommendedName>
</protein>
<dbReference type="NCBIfam" id="TIGR01826">
    <property type="entry name" value="CofD_related"/>
    <property type="match status" value="1"/>
</dbReference>
<evidence type="ECO:0000256" key="2">
    <source>
        <dbReference type="HAMAP-Rule" id="MF_00973"/>
    </source>
</evidence>
<evidence type="ECO:0000256" key="1">
    <source>
        <dbReference type="ARBA" id="ARBA00022490"/>
    </source>
</evidence>
<sequence>MVNTHLAPRHMACLGGGHGLYQTLLAAQEMNAKQISAIVTVADDGGSSGRLRREMDIIPPGDLRMALAALSQSSDETGLSASVLQHRFGGTGGLAGHAVGNLLIAGLAEATGSMQAALDKVGELSQAQGRVIPVVNEPLEIEAEVSGLDEDPMVMRTVRGQVAVATTPGNVNRVKIAPALPPANSLALEALAQADLITLGPGSWFTSVIPHLVIPDVVAAISKANALRVVVLNLSAEPGETQGFSSERHIHMLYQHAPGLEVDYIVVDNYLRFSAGERSHLCRAAEVLGAEVKFADVSKRKEDGTTLGVHDPAKLGQVLTSLYDRQD</sequence>
<comment type="subcellular location">
    <subcellularLocation>
        <location evidence="2">Cytoplasm</location>
    </subcellularLocation>
</comment>
<dbReference type="SUPFAM" id="SSF142338">
    <property type="entry name" value="CofD-like"/>
    <property type="match status" value="1"/>
</dbReference>
<dbReference type="RefSeq" id="WP_075734002.1">
    <property type="nucleotide sequence ID" value="NZ_CP009249.1"/>
</dbReference>